<organism evidence="2 3">
    <name type="scientific">Mycolicibacterium neworleansense</name>
    <dbReference type="NCBI Taxonomy" id="146018"/>
    <lineage>
        <taxon>Bacteria</taxon>
        <taxon>Bacillati</taxon>
        <taxon>Actinomycetota</taxon>
        <taxon>Actinomycetes</taxon>
        <taxon>Mycobacteriales</taxon>
        <taxon>Mycobacteriaceae</taxon>
        <taxon>Mycolicibacterium</taxon>
    </lineage>
</organism>
<protein>
    <submittedName>
        <fullName evidence="2">Uncharacterized protein</fullName>
    </submittedName>
</protein>
<name>A0A0H5RQI7_9MYCO</name>
<evidence type="ECO:0000313" key="3">
    <source>
        <dbReference type="Proteomes" id="UP000199147"/>
    </source>
</evidence>
<dbReference type="Proteomes" id="UP000199147">
    <property type="component" value="Unassembled WGS sequence"/>
</dbReference>
<accession>A0A0H5RQI7</accession>
<dbReference type="STRING" id="146018.BN2156_02605"/>
<gene>
    <name evidence="2" type="ORF">BN2156_02605</name>
</gene>
<evidence type="ECO:0000313" key="2">
    <source>
        <dbReference type="EMBL" id="CRZ15742.1"/>
    </source>
</evidence>
<evidence type="ECO:0000256" key="1">
    <source>
        <dbReference type="SAM" id="MobiDB-lite"/>
    </source>
</evidence>
<keyword evidence="3" id="KW-1185">Reference proteome</keyword>
<dbReference type="EMBL" id="CWKH01000001">
    <property type="protein sequence ID" value="CRZ15742.1"/>
    <property type="molecule type" value="Genomic_DNA"/>
</dbReference>
<feature type="region of interest" description="Disordered" evidence="1">
    <location>
        <begin position="24"/>
        <end position="47"/>
    </location>
</feature>
<dbReference type="AlphaFoldDB" id="A0A0H5RQI7"/>
<sequence length="47" mass="5046">MAYVKAAERHEQIVTAEGLCACSSADPRPANSTPSAVPTGRELCWNR</sequence>
<proteinExistence type="predicted"/>
<reference evidence="3" key="1">
    <citation type="submission" date="2015-07" db="EMBL/GenBank/DDBJ databases">
        <authorList>
            <person name="Urmite Genomes"/>
        </authorList>
    </citation>
    <scope>NUCLEOTIDE SEQUENCE [LARGE SCALE GENOMIC DNA]</scope>
    <source>
        <strain evidence="3">type strain: ATCC 49404</strain>
    </source>
</reference>